<dbReference type="InterPro" id="IPR004843">
    <property type="entry name" value="Calcineurin-like_PHP"/>
</dbReference>
<accession>A0A327XMU8</accession>
<comment type="caution">
    <text evidence="3">The sequence shown here is derived from an EMBL/GenBank/DDBJ whole genome shotgun (WGS) entry which is preliminary data.</text>
</comment>
<reference evidence="3 4" key="1">
    <citation type="submission" date="2018-06" db="EMBL/GenBank/DDBJ databases">
        <title>Genomic Encyclopedia of Archaeal and Bacterial Type Strains, Phase II (KMG-II): from individual species to whole genera.</title>
        <authorList>
            <person name="Goeker M."/>
        </authorList>
    </citation>
    <scope>NUCLEOTIDE SEQUENCE [LARGE SCALE GENOMIC DNA]</scope>
    <source>
        <strain evidence="3 4">DSM 22011</strain>
    </source>
</reference>
<keyword evidence="4" id="KW-1185">Reference proteome</keyword>
<gene>
    <name evidence="3" type="ORF">ATI53_10562</name>
</gene>
<dbReference type="RefSeq" id="WP_151521381.1">
    <property type="nucleotide sequence ID" value="NZ_LIGK01000062.1"/>
</dbReference>
<protein>
    <submittedName>
        <fullName evidence="3">DNA repair exonuclease SbcCD nuclease subunit</fullName>
    </submittedName>
</protein>
<feature type="domain" description="Calcineurin-like phosphoesterase" evidence="2">
    <location>
        <begin position="1"/>
        <end position="192"/>
    </location>
</feature>
<dbReference type="InterPro" id="IPR029052">
    <property type="entry name" value="Metallo-depent_PP-like"/>
</dbReference>
<evidence type="ECO:0000313" key="4">
    <source>
        <dbReference type="Proteomes" id="UP000249165"/>
    </source>
</evidence>
<keyword evidence="3" id="KW-0540">Nuclease</keyword>
<dbReference type="InterPro" id="IPR050535">
    <property type="entry name" value="DNA_Repair-Maintenance_Comp"/>
</dbReference>
<evidence type="ECO:0000259" key="2">
    <source>
        <dbReference type="Pfam" id="PF00149"/>
    </source>
</evidence>
<name>A0A327XMU8_9RHOB</name>
<evidence type="ECO:0000256" key="1">
    <source>
        <dbReference type="ARBA" id="ARBA00022801"/>
    </source>
</evidence>
<evidence type="ECO:0000313" key="3">
    <source>
        <dbReference type="EMBL" id="RAK10438.1"/>
    </source>
</evidence>
<dbReference type="InterPro" id="IPR041796">
    <property type="entry name" value="Mre11_N"/>
</dbReference>
<dbReference type="Pfam" id="PF00149">
    <property type="entry name" value="Metallophos"/>
    <property type="match status" value="1"/>
</dbReference>
<dbReference type="EMBL" id="QLMG01000056">
    <property type="protein sequence ID" value="RAK10438.1"/>
    <property type="molecule type" value="Genomic_DNA"/>
</dbReference>
<organism evidence="3 4">
    <name type="scientific">Salipiger aestuarii</name>
    <dbReference type="NCBI Taxonomy" id="568098"/>
    <lineage>
        <taxon>Bacteria</taxon>
        <taxon>Pseudomonadati</taxon>
        <taxon>Pseudomonadota</taxon>
        <taxon>Alphaproteobacteria</taxon>
        <taxon>Rhodobacterales</taxon>
        <taxon>Roseobacteraceae</taxon>
        <taxon>Salipiger</taxon>
    </lineage>
</organism>
<keyword evidence="1" id="KW-0378">Hydrolase</keyword>
<dbReference type="GO" id="GO:0004527">
    <property type="term" value="F:exonuclease activity"/>
    <property type="evidence" value="ECO:0007669"/>
    <property type="project" value="UniProtKB-KW"/>
</dbReference>
<sequence length="395" mass="41743">MKFLHLADLHLDSPLRAQAARNPDMGAALRDASRRVLSRIVDKAVEHRVDAVLFAGDTFDSGVADVAARAALAAAVARLDAAGIASVLIQGNHDALLDLGRFGPMKGLTQLTPENPTLRLGDASFHGLGFSAPHMPESLLPRYPAPEPGRWNIGLMHSSLDGASGHDPYAPCALSALLGHGYDYWALGHIHKRAEHRGERGLAVMPGIPQGRSVRETDGGSVTLVDLDLNGVRATPLPVELLRFARLPVPLTGANDAAARRDAMRRALDSAMTPGVLLAARLDLTGGAADIGDIRFATAQAQDLASELDGVFIEAVRPHLAHAARPDGAAGDLAQLMREDAATPGFRDQARAALADWRTALPRDIADLLDDDRLDALIDEGVETMALRLGGGGET</sequence>
<dbReference type="SUPFAM" id="SSF56300">
    <property type="entry name" value="Metallo-dependent phosphatases"/>
    <property type="match status" value="1"/>
</dbReference>
<keyword evidence="3" id="KW-0269">Exonuclease</keyword>
<dbReference type="Gene3D" id="3.60.21.10">
    <property type="match status" value="1"/>
</dbReference>
<dbReference type="AlphaFoldDB" id="A0A327XMU8"/>
<proteinExistence type="predicted"/>
<dbReference type="Proteomes" id="UP000249165">
    <property type="component" value="Unassembled WGS sequence"/>
</dbReference>
<dbReference type="PANTHER" id="PTHR30337">
    <property type="entry name" value="COMPONENT OF ATP-DEPENDENT DSDNA EXONUCLEASE"/>
    <property type="match status" value="1"/>
</dbReference>
<dbReference type="CDD" id="cd00840">
    <property type="entry name" value="MPP_Mre11_N"/>
    <property type="match status" value="1"/>
</dbReference>
<dbReference type="PANTHER" id="PTHR30337:SF7">
    <property type="entry name" value="PHOSPHOESTERASE"/>
    <property type="match status" value="1"/>
</dbReference>